<keyword evidence="1" id="KW-1133">Transmembrane helix</keyword>
<keyword evidence="4" id="KW-1185">Reference proteome</keyword>
<protein>
    <submittedName>
        <fullName evidence="3">YrhK-like protein</fullName>
    </submittedName>
</protein>
<keyword evidence="1" id="KW-0812">Transmembrane</keyword>
<evidence type="ECO:0000313" key="4">
    <source>
        <dbReference type="Proteomes" id="UP000198417"/>
    </source>
</evidence>
<proteinExistence type="predicted"/>
<name>A0A238URU8_9RHOB</name>
<feature type="transmembrane region" description="Helical" evidence="1">
    <location>
        <begin position="21"/>
        <end position="46"/>
    </location>
</feature>
<accession>A0A238URU8</accession>
<dbReference type="OrthoDB" id="5862062at2"/>
<dbReference type="AlphaFoldDB" id="A0A238URU8"/>
<sequence>MNLFDHSNRDRNDGTRRIYALYEIAHTSVDFSAAACFLIGSVLFLWPAYETAAIWLFIIGSVFFMAKPTLRLLRELHLYRMGKLDTLAKRTD</sequence>
<dbReference type="Proteomes" id="UP000198417">
    <property type="component" value="Unassembled WGS sequence"/>
</dbReference>
<keyword evidence="1" id="KW-0472">Membrane</keyword>
<dbReference type="EMBL" id="FZNN01000001">
    <property type="protein sequence ID" value="SNR24870.1"/>
    <property type="molecule type" value="Genomic_DNA"/>
</dbReference>
<evidence type="ECO:0000256" key="1">
    <source>
        <dbReference type="SAM" id="Phobius"/>
    </source>
</evidence>
<organism evidence="3 4">
    <name type="scientific">Puniceibacterium sediminis</name>
    <dbReference type="NCBI Taxonomy" id="1608407"/>
    <lineage>
        <taxon>Bacteria</taxon>
        <taxon>Pseudomonadati</taxon>
        <taxon>Pseudomonadota</taxon>
        <taxon>Alphaproteobacteria</taxon>
        <taxon>Rhodobacterales</taxon>
        <taxon>Paracoccaceae</taxon>
        <taxon>Puniceibacterium</taxon>
    </lineage>
</organism>
<evidence type="ECO:0000313" key="3">
    <source>
        <dbReference type="EMBL" id="SNR24870.1"/>
    </source>
</evidence>
<gene>
    <name evidence="3" type="ORF">SAMN06265370_10150</name>
</gene>
<feature type="domain" description="YrhK" evidence="2">
    <location>
        <begin position="21"/>
        <end position="75"/>
    </location>
</feature>
<dbReference type="InterPro" id="IPR025424">
    <property type="entry name" value="YrhK_domain"/>
</dbReference>
<feature type="transmembrane region" description="Helical" evidence="1">
    <location>
        <begin position="52"/>
        <end position="73"/>
    </location>
</feature>
<reference evidence="3 4" key="1">
    <citation type="submission" date="2017-06" db="EMBL/GenBank/DDBJ databases">
        <authorList>
            <person name="Kim H.J."/>
            <person name="Triplett B.A."/>
        </authorList>
    </citation>
    <scope>NUCLEOTIDE SEQUENCE [LARGE SCALE GENOMIC DNA]</scope>
    <source>
        <strain evidence="3 4">DSM 29052</strain>
    </source>
</reference>
<dbReference type="Pfam" id="PF14145">
    <property type="entry name" value="YrhK"/>
    <property type="match status" value="1"/>
</dbReference>
<evidence type="ECO:0000259" key="2">
    <source>
        <dbReference type="Pfam" id="PF14145"/>
    </source>
</evidence>
<dbReference type="RefSeq" id="WP_089268957.1">
    <property type="nucleotide sequence ID" value="NZ_FZNN01000001.1"/>
</dbReference>